<keyword evidence="1" id="KW-0812">Transmembrane</keyword>
<name>A0A1M6EH15_9FIRM</name>
<dbReference type="Proteomes" id="UP000184052">
    <property type="component" value="Unassembled WGS sequence"/>
</dbReference>
<accession>A0A1M6EH15</accession>
<feature type="transmembrane region" description="Helical" evidence="1">
    <location>
        <begin position="64"/>
        <end position="82"/>
    </location>
</feature>
<feature type="transmembrane region" description="Helical" evidence="1">
    <location>
        <begin position="7"/>
        <end position="24"/>
    </location>
</feature>
<dbReference type="EMBL" id="FQZL01000007">
    <property type="protein sequence ID" value="SHI84610.1"/>
    <property type="molecule type" value="Genomic_DNA"/>
</dbReference>
<gene>
    <name evidence="2" type="ORF">SAMN02745751_01191</name>
</gene>
<organism evidence="2 3">
    <name type="scientific">Dethiosulfatibacter aminovorans DSM 17477</name>
    <dbReference type="NCBI Taxonomy" id="1121476"/>
    <lineage>
        <taxon>Bacteria</taxon>
        <taxon>Bacillati</taxon>
        <taxon>Bacillota</taxon>
        <taxon>Tissierellia</taxon>
        <taxon>Dethiosulfatibacter</taxon>
    </lineage>
</organism>
<evidence type="ECO:0000313" key="3">
    <source>
        <dbReference type="Proteomes" id="UP000184052"/>
    </source>
</evidence>
<dbReference type="RefSeq" id="WP_073048550.1">
    <property type="nucleotide sequence ID" value="NZ_FQZL01000007.1"/>
</dbReference>
<evidence type="ECO:0000313" key="2">
    <source>
        <dbReference type="EMBL" id="SHI84610.1"/>
    </source>
</evidence>
<reference evidence="2 3" key="1">
    <citation type="submission" date="2016-11" db="EMBL/GenBank/DDBJ databases">
        <authorList>
            <person name="Jaros S."/>
            <person name="Januszkiewicz K."/>
            <person name="Wedrychowicz H."/>
        </authorList>
    </citation>
    <scope>NUCLEOTIDE SEQUENCE [LARGE SCALE GENOMIC DNA]</scope>
    <source>
        <strain evidence="2 3">DSM 17477</strain>
    </source>
</reference>
<keyword evidence="1" id="KW-0472">Membrane</keyword>
<proteinExistence type="predicted"/>
<protein>
    <submittedName>
        <fullName evidence="2">Uncharacterized protein</fullName>
    </submittedName>
</protein>
<keyword evidence="3" id="KW-1185">Reference proteome</keyword>
<feature type="transmembrane region" description="Helical" evidence="1">
    <location>
        <begin position="94"/>
        <end position="116"/>
    </location>
</feature>
<evidence type="ECO:0000256" key="1">
    <source>
        <dbReference type="SAM" id="Phobius"/>
    </source>
</evidence>
<keyword evidence="1" id="KW-1133">Transmembrane helix</keyword>
<sequence>MSKINSIIKYLSVIGIVFSIYLVVRELLDKGYCPDFFGTPACWLVLLAYVLVFLSTLMKKGKSILFYPGALLGVILAVNFSARQLFSIEDCPQIVDVPLCYVSFIIFAVMILLFILQRKMGKRKKAAKDAEE</sequence>
<dbReference type="AlphaFoldDB" id="A0A1M6EH15"/>
<feature type="transmembrane region" description="Helical" evidence="1">
    <location>
        <begin position="36"/>
        <end position="57"/>
    </location>
</feature>